<accession>A0AAV2TYK7</accession>
<dbReference type="Gene3D" id="3.30.505.10">
    <property type="entry name" value="SH2 domain"/>
    <property type="match status" value="1"/>
</dbReference>
<dbReference type="PANTHER" id="PTHR19969:SF5">
    <property type="entry name" value="CRK-LIKE PROTEIN"/>
    <property type="match status" value="1"/>
</dbReference>
<evidence type="ECO:0008006" key="9">
    <source>
        <dbReference type="Google" id="ProtNLM"/>
    </source>
</evidence>
<dbReference type="GO" id="GO:0007167">
    <property type="term" value="P:enzyme-linked receptor protein signaling pathway"/>
    <property type="evidence" value="ECO:0007669"/>
    <property type="project" value="TreeGrafter"/>
</dbReference>
<proteinExistence type="predicted"/>
<dbReference type="SUPFAM" id="SSF55550">
    <property type="entry name" value="SH2 domain"/>
    <property type="match status" value="1"/>
</dbReference>
<dbReference type="InterPro" id="IPR001452">
    <property type="entry name" value="SH3_domain"/>
</dbReference>
<evidence type="ECO:0000256" key="3">
    <source>
        <dbReference type="PROSITE-ProRule" id="PRU00191"/>
    </source>
</evidence>
<dbReference type="Pfam" id="PF00017">
    <property type="entry name" value="SH2"/>
    <property type="match status" value="1"/>
</dbReference>
<dbReference type="GO" id="GO:0005737">
    <property type="term" value="C:cytoplasm"/>
    <property type="evidence" value="ECO:0007669"/>
    <property type="project" value="TreeGrafter"/>
</dbReference>
<dbReference type="SMART" id="SM00252">
    <property type="entry name" value="SH2"/>
    <property type="match status" value="1"/>
</dbReference>
<evidence type="ECO:0000313" key="8">
    <source>
        <dbReference type="Proteomes" id="UP001497525"/>
    </source>
</evidence>
<reference evidence="7" key="1">
    <citation type="submission" date="2024-06" db="EMBL/GenBank/DDBJ databases">
        <authorList>
            <person name="Liu X."/>
            <person name="Lenzi L."/>
            <person name="Haldenby T S."/>
            <person name="Uol C."/>
        </authorList>
    </citation>
    <scope>NUCLEOTIDE SEQUENCE</scope>
</reference>
<organism evidence="7 8">
    <name type="scientific">Calicophoron daubneyi</name>
    <name type="common">Rumen fluke</name>
    <name type="synonym">Paramphistomum daubneyi</name>
    <dbReference type="NCBI Taxonomy" id="300641"/>
    <lineage>
        <taxon>Eukaryota</taxon>
        <taxon>Metazoa</taxon>
        <taxon>Spiralia</taxon>
        <taxon>Lophotrochozoa</taxon>
        <taxon>Platyhelminthes</taxon>
        <taxon>Trematoda</taxon>
        <taxon>Digenea</taxon>
        <taxon>Plagiorchiida</taxon>
        <taxon>Pronocephalata</taxon>
        <taxon>Paramphistomoidea</taxon>
        <taxon>Paramphistomidae</taxon>
        <taxon>Calicophoron</taxon>
    </lineage>
</organism>
<dbReference type="InterPro" id="IPR036860">
    <property type="entry name" value="SH2_dom_sf"/>
</dbReference>
<dbReference type="PROSITE" id="PS50002">
    <property type="entry name" value="SH3"/>
    <property type="match status" value="1"/>
</dbReference>
<dbReference type="InterPro" id="IPR000980">
    <property type="entry name" value="SH2"/>
</dbReference>
<feature type="domain" description="SH2" evidence="5">
    <location>
        <begin position="13"/>
        <end position="101"/>
    </location>
</feature>
<dbReference type="Proteomes" id="UP001497525">
    <property type="component" value="Unassembled WGS sequence"/>
</dbReference>
<dbReference type="InterPro" id="IPR036028">
    <property type="entry name" value="SH3-like_dom_sf"/>
</dbReference>
<evidence type="ECO:0000313" key="7">
    <source>
        <dbReference type="EMBL" id="CAL5141351.1"/>
    </source>
</evidence>
<dbReference type="SUPFAM" id="SSF50044">
    <property type="entry name" value="SH3-domain"/>
    <property type="match status" value="1"/>
</dbReference>
<dbReference type="GO" id="GO:0035591">
    <property type="term" value="F:signaling adaptor activity"/>
    <property type="evidence" value="ECO:0007669"/>
    <property type="project" value="TreeGrafter"/>
</dbReference>
<dbReference type="CDD" id="cd00174">
    <property type="entry name" value="SH3"/>
    <property type="match status" value="1"/>
</dbReference>
<evidence type="ECO:0000256" key="4">
    <source>
        <dbReference type="PROSITE-ProRule" id="PRU00192"/>
    </source>
</evidence>
<dbReference type="EMBL" id="CAXLJL010000856">
    <property type="protein sequence ID" value="CAL5141351.1"/>
    <property type="molecule type" value="Genomic_DNA"/>
</dbReference>
<sequence length="248" mass="28251">MSDPDEIIPDAPWYFGEISREKTNEILIDQPVGTFLVRDSTTQSGFALAVKEANGVKRYLISYIPQSKKFRFGDVYYDSFDELISHYKGIKSSGCRLVQPAPKAVYIGLHNYQSQEEVDLSFNRGDRIYFIRQKKHWILCKSESGKIGWVPQNYLIPFSLELAARFSGHTDQANLSYCRKAEFVHLPASGKVIRERNPSIFLNGHLKVQIGDVVQINKILPDGFCDVWRQKDQVGGLVPISCLEIECK</sequence>
<dbReference type="PROSITE" id="PS50001">
    <property type="entry name" value="SH2"/>
    <property type="match status" value="1"/>
</dbReference>
<evidence type="ECO:0000256" key="1">
    <source>
        <dbReference type="ARBA" id="ARBA00022443"/>
    </source>
</evidence>
<dbReference type="SMART" id="SM00326">
    <property type="entry name" value="SH3"/>
    <property type="match status" value="1"/>
</dbReference>
<dbReference type="GO" id="GO:0016477">
    <property type="term" value="P:cell migration"/>
    <property type="evidence" value="ECO:0007669"/>
    <property type="project" value="TreeGrafter"/>
</dbReference>
<dbReference type="InterPro" id="IPR051184">
    <property type="entry name" value="Tyrosine-phos_adapter"/>
</dbReference>
<gene>
    <name evidence="7" type="ORF">CDAUBV1_LOCUS16603</name>
</gene>
<protein>
    <recommendedName>
        <fullName evidence="9">Adapter molecule Crk</fullName>
    </recommendedName>
</protein>
<keyword evidence="2 3" id="KW-0727">SH2 domain</keyword>
<evidence type="ECO:0000259" key="6">
    <source>
        <dbReference type="PROSITE" id="PS50002"/>
    </source>
</evidence>
<evidence type="ECO:0000256" key="2">
    <source>
        <dbReference type="ARBA" id="ARBA00022999"/>
    </source>
</evidence>
<dbReference type="Gene3D" id="2.30.30.40">
    <property type="entry name" value="SH3 Domains"/>
    <property type="match status" value="1"/>
</dbReference>
<dbReference type="AlphaFoldDB" id="A0AAV2TYK7"/>
<dbReference type="GO" id="GO:0030971">
    <property type="term" value="F:receptor tyrosine kinase binding"/>
    <property type="evidence" value="ECO:0007669"/>
    <property type="project" value="TreeGrafter"/>
</dbReference>
<feature type="domain" description="SH3" evidence="6">
    <location>
        <begin position="101"/>
        <end position="160"/>
    </location>
</feature>
<evidence type="ECO:0000259" key="5">
    <source>
        <dbReference type="PROSITE" id="PS50001"/>
    </source>
</evidence>
<dbReference type="PRINTS" id="PR00401">
    <property type="entry name" value="SH2DOMAIN"/>
</dbReference>
<name>A0AAV2TYK7_CALDB</name>
<keyword evidence="1 4" id="KW-0728">SH3 domain</keyword>
<comment type="caution">
    <text evidence="7">The sequence shown here is derived from an EMBL/GenBank/DDBJ whole genome shotgun (WGS) entry which is preliminary data.</text>
</comment>
<dbReference type="PANTHER" id="PTHR19969">
    <property type="entry name" value="SH2-SH3 ADAPTOR PROTEIN-RELATED"/>
    <property type="match status" value="1"/>
</dbReference>
<dbReference type="CDD" id="cd00173">
    <property type="entry name" value="SH2"/>
    <property type="match status" value="1"/>
</dbReference>
<dbReference type="Pfam" id="PF14604">
    <property type="entry name" value="SH3_9"/>
    <property type="match status" value="1"/>
</dbReference>